<sequence length="78" mass="9376">MTKIKKTIKKYLQNVLLEQIPKNIFTPIGSWLCKKRKKNEKTSSKVRKVKIQDSLENIADFENIYPKNIRIRLKYHNM</sequence>
<name>A0A0J9S2L9_PLAVI</name>
<organism evidence="1 2">
    <name type="scientific">Plasmodium vivax India VII</name>
    <dbReference type="NCBI Taxonomy" id="1077284"/>
    <lineage>
        <taxon>Eukaryota</taxon>
        <taxon>Sar</taxon>
        <taxon>Alveolata</taxon>
        <taxon>Apicomplexa</taxon>
        <taxon>Aconoidasida</taxon>
        <taxon>Haemosporida</taxon>
        <taxon>Plasmodiidae</taxon>
        <taxon>Plasmodium</taxon>
        <taxon>Plasmodium (Plasmodium)</taxon>
    </lineage>
</organism>
<dbReference type="Proteomes" id="UP000053562">
    <property type="component" value="Unassembled WGS sequence"/>
</dbReference>
<accession>A0A0J9S2L9</accession>
<evidence type="ECO:0000313" key="2">
    <source>
        <dbReference type="Proteomes" id="UP000053562"/>
    </source>
</evidence>
<dbReference type="EMBL" id="KQ234546">
    <property type="protein sequence ID" value="KMZ76985.1"/>
    <property type="molecule type" value="Genomic_DNA"/>
</dbReference>
<evidence type="ECO:0000313" key="1">
    <source>
        <dbReference type="EMBL" id="KMZ76985.1"/>
    </source>
</evidence>
<protein>
    <submittedName>
        <fullName evidence="1">Uncharacterized protein</fullName>
    </submittedName>
</protein>
<reference evidence="1 2" key="1">
    <citation type="submission" date="2011-08" db="EMBL/GenBank/DDBJ databases">
        <title>The Genome Sequence of Plasmodium vivax India VII.</title>
        <authorList>
            <consortium name="The Broad Institute Genome Sequencing Platform"/>
            <consortium name="The Broad Institute Genome Sequencing Center for Infectious Disease"/>
            <person name="Neafsey D."/>
            <person name="Carlton J."/>
            <person name="Barnwell J."/>
            <person name="Collins W."/>
            <person name="Escalante A."/>
            <person name="Mullikin J."/>
            <person name="Saul A."/>
            <person name="Guigo R."/>
            <person name="Camara F."/>
            <person name="Young S.K."/>
            <person name="Zeng Q."/>
            <person name="Gargeya S."/>
            <person name="Fitzgerald M."/>
            <person name="Haas B."/>
            <person name="Abouelleil A."/>
            <person name="Alvarado L."/>
            <person name="Arachchi H.M."/>
            <person name="Berlin A."/>
            <person name="Brown A."/>
            <person name="Chapman S.B."/>
            <person name="Chen Z."/>
            <person name="Dunbar C."/>
            <person name="Freedman E."/>
            <person name="Gearin G."/>
            <person name="Gellesch M."/>
            <person name="Goldberg J."/>
            <person name="Griggs A."/>
            <person name="Gujja S."/>
            <person name="Heiman D."/>
            <person name="Howarth C."/>
            <person name="Larson L."/>
            <person name="Lui A."/>
            <person name="MacDonald P.J.P."/>
            <person name="Montmayeur A."/>
            <person name="Murphy C."/>
            <person name="Neiman D."/>
            <person name="Pearson M."/>
            <person name="Priest M."/>
            <person name="Roberts A."/>
            <person name="Saif S."/>
            <person name="Shea T."/>
            <person name="Shenoy N."/>
            <person name="Sisk P."/>
            <person name="Stolte C."/>
            <person name="Sykes S."/>
            <person name="Wortman J."/>
            <person name="Nusbaum C."/>
            <person name="Birren B."/>
        </authorList>
    </citation>
    <scope>NUCLEOTIDE SEQUENCE [LARGE SCALE GENOMIC DNA]</scope>
    <source>
        <strain evidence="1 2">India VII</strain>
    </source>
</reference>
<gene>
    <name evidence="1" type="ORF">PVIIG_05374</name>
</gene>
<dbReference type="AlphaFoldDB" id="A0A0J9S2L9"/>
<proteinExistence type="predicted"/>